<organism evidence="1 2">
    <name type="scientific">Protopolystoma xenopodis</name>
    <dbReference type="NCBI Taxonomy" id="117903"/>
    <lineage>
        <taxon>Eukaryota</taxon>
        <taxon>Metazoa</taxon>
        <taxon>Spiralia</taxon>
        <taxon>Lophotrochozoa</taxon>
        <taxon>Platyhelminthes</taxon>
        <taxon>Monogenea</taxon>
        <taxon>Polyopisthocotylea</taxon>
        <taxon>Polystomatidea</taxon>
        <taxon>Polystomatidae</taxon>
        <taxon>Protopolystoma</taxon>
    </lineage>
</organism>
<accession>A0A448WB14</accession>
<evidence type="ECO:0000313" key="2">
    <source>
        <dbReference type="Proteomes" id="UP000784294"/>
    </source>
</evidence>
<gene>
    <name evidence="1" type="ORF">PXEA_LOCUS805</name>
</gene>
<keyword evidence="2" id="KW-1185">Reference proteome</keyword>
<sequence>MLTRPSAGLKVANCMLAEVADNREWMSVNERVVKQLEVGVEGRGGSSRALDYDHRLFHASQRRLLAEAVGQTKHELSTGRWAAQLPLLSVASALLPFTAVCPDPPLLSIASQAVKSPILSAR</sequence>
<dbReference type="EMBL" id="CAAALY010001566">
    <property type="protein sequence ID" value="VEL07365.1"/>
    <property type="molecule type" value="Genomic_DNA"/>
</dbReference>
<comment type="caution">
    <text evidence="1">The sequence shown here is derived from an EMBL/GenBank/DDBJ whole genome shotgun (WGS) entry which is preliminary data.</text>
</comment>
<protein>
    <submittedName>
        <fullName evidence="1">Uncharacterized protein</fullName>
    </submittedName>
</protein>
<reference evidence="1" key="1">
    <citation type="submission" date="2018-11" db="EMBL/GenBank/DDBJ databases">
        <authorList>
            <consortium name="Pathogen Informatics"/>
        </authorList>
    </citation>
    <scope>NUCLEOTIDE SEQUENCE</scope>
</reference>
<name>A0A448WB14_9PLAT</name>
<dbReference type="Proteomes" id="UP000784294">
    <property type="component" value="Unassembled WGS sequence"/>
</dbReference>
<dbReference type="AlphaFoldDB" id="A0A448WB14"/>
<proteinExistence type="predicted"/>
<evidence type="ECO:0000313" key="1">
    <source>
        <dbReference type="EMBL" id="VEL07365.1"/>
    </source>
</evidence>